<protein>
    <recommendedName>
        <fullName evidence="3">pectinesterase</fullName>
        <ecNumber evidence="3">3.1.1.11</ecNumber>
    </recommendedName>
</protein>
<dbReference type="GO" id="GO:0030599">
    <property type="term" value="F:pectinesterase activity"/>
    <property type="evidence" value="ECO:0007669"/>
    <property type="project" value="UniProtKB-EC"/>
</dbReference>
<feature type="compositionally biased region" description="Basic and acidic residues" evidence="6">
    <location>
        <begin position="117"/>
        <end position="129"/>
    </location>
</feature>
<dbReference type="Proteomes" id="UP001370490">
    <property type="component" value="Unassembled WGS sequence"/>
</dbReference>
<evidence type="ECO:0000259" key="7">
    <source>
        <dbReference type="Pfam" id="PF01095"/>
    </source>
</evidence>
<dbReference type="EC" id="3.1.1.11" evidence="3"/>
<dbReference type="InterPro" id="IPR000070">
    <property type="entry name" value="Pectinesterase_cat"/>
</dbReference>
<dbReference type="InterPro" id="IPR012334">
    <property type="entry name" value="Pectin_lyas_fold"/>
</dbReference>
<reference evidence="8 9" key="1">
    <citation type="submission" date="2023-12" db="EMBL/GenBank/DDBJ databases">
        <title>A high-quality genome assembly for Dillenia turbinata (Dilleniales).</title>
        <authorList>
            <person name="Chanderbali A."/>
        </authorList>
    </citation>
    <scope>NUCLEOTIDE SEQUENCE [LARGE SCALE GENOMIC DNA]</scope>
    <source>
        <strain evidence="8">LSX21</strain>
        <tissue evidence="8">Leaf</tissue>
    </source>
</reference>
<name>A0AAN8YZX7_9MAGN</name>
<keyword evidence="9" id="KW-1185">Reference proteome</keyword>
<sequence>MQPTADQPSITWAPAASVKGDKISFSECGFIGLQDTLTDANGRHFYQNCYIEGSIDFIWGFAQSVYEVVKHILEELTKSTQEYYSTDLIFLKLLFHRDGILGVLPVARNISRFGKWKTKEKGQTHRREPNGLGPLKTKT</sequence>
<proteinExistence type="inferred from homology"/>
<evidence type="ECO:0000313" key="8">
    <source>
        <dbReference type="EMBL" id="KAK6915678.1"/>
    </source>
</evidence>
<comment type="caution">
    <text evidence="8">The sequence shown here is derived from an EMBL/GenBank/DDBJ whole genome shotgun (WGS) entry which is preliminary data.</text>
</comment>
<feature type="region of interest" description="Disordered" evidence="6">
    <location>
        <begin position="117"/>
        <end position="139"/>
    </location>
</feature>
<feature type="domain" description="Pectinesterase catalytic" evidence="7">
    <location>
        <begin position="12"/>
        <end position="70"/>
    </location>
</feature>
<dbReference type="EMBL" id="JBAMMX010000025">
    <property type="protein sequence ID" value="KAK6915678.1"/>
    <property type="molecule type" value="Genomic_DNA"/>
</dbReference>
<comment type="pathway">
    <text evidence="1">Glycan metabolism; pectin degradation; 2-dehydro-3-deoxy-D-gluconate from pectin: step 1/5.</text>
</comment>
<dbReference type="InterPro" id="IPR011050">
    <property type="entry name" value="Pectin_lyase_fold/virulence"/>
</dbReference>
<dbReference type="PANTHER" id="PTHR31321:SF85">
    <property type="entry name" value="PECTINESTERASE CATALYTIC DOMAIN-CONTAINING PROTEIN"/>
    <property type="match status" value="1"/>
</dbReference>
<dbReference type="GO" id="GO:0045490">
    <property type="term" value="P:pectin catabolic process"/>
    <property type="evidence" value="ECO:0007669"/>
    <property type="project" value="TreeGrafter"/>
</dbReference>
<dbReference type="GO" id="GO:0042545">
    <property type="term" value="P:cell wall modification"/>
    <property type="evidence" value="ECO:0007669"/>
    <property type="project" value="InterPro"/>
</dbReference>
<evidence type="ECO:0000256" key="2">
    <source>
        <dbReference type="ARBA" id="ARBA00008891"/>
    </source>
</evidence>
<organism evidence="8 9">
    <name type="scientific">Dillenia turbinata</name>
    <dbReference type="NCBI Taxonomy" id="194707"/>
    <lineage>
        <taxon>Eukaryota</taxon>
        <taxon>Viridiplantae</taxon>
        <taxon>Streptophyta</taxon>
        <taxon>Embryophyta</taxon>
        <taxon>Tracheophyta</taxon>
        <taxon>Spermatophyta</taxon>
        <taxon>Magnoliopsida</taxon>
        <taxon>eudicotyledons</taxon>
        <taxon>Gunneridae</taxon>
        <taxon>Pentapetalae</taxon>
        <taxon>Dilleniales</taxon>
        <taxon>Dilleniaceae</taxon>
        <taxon>Dillenia</taxon>
    </lineage>
</organism>
<comment type="similarity">
    <text evidence="2">Belongs to the pectinesterase family.</text>
</comment>
<keyword evidence="4" id="KW-0378">Hydrolase</keyword>
<evidence type="ECO:0000256" key="4">
    <source>
        <dbReference type="ARBA" id="ARBA00022801"/>
    </source>
</evidence>
<dbReference type="SUPFAM" id="SSF51126">
    <property type="entry name" value="Pectin lyase-like"/>
    <property type="match status" value="1"/>
</dbReference>
<evidence type="ECO:0000256" key="3">
    <source>
        <dbReference type="ARBA" id="ARBA00013229"/>
    </source>
</evidence>
<evidence type="ECO:0000256" key="1">
    <source>
        <dbReference type="ARBA" id="ARBA00005184"/>
    </source>
</evidence>
<evidence type="ECO:0000256" key="6">
    <source>
        <dbReference type="SAM" id="MobiDB-lite"/>
    </source>
</evidence>
<dbReference type="PANTHER" id="PTHR31321">
    <property type="entry name" value="ACYL-COA THIOESTER HYDROLASE YBHC-RELATED"/>
    <property type="match status" value="1"/>
</dbReference>
<accession>A0AAN8YZX7</accession>
<keyword evidence="5" id="KW-0063">Aspartyl esterase</keyword>
<gene>
    <name evidence="8" type="ORF">RJ641_020795</name>
</gene>
<evidence type="ECO:0000256" key="5">
    <source>
        <dbReference type="ARBA" id="ARBA00023085"/>
    </source>
</evidence>
<evidence type="ECO:0000313" key="9">
    <source>
        <dbReference type="Proteomes" id="UP001370490"/>
    </source>
</evidence>
<dbReference type="AlphaFoldDB" id="A0AAN8YZX7"/>
<dbReference type="Gene3D" id="2.160.20.10">
    <property type="entry name" value="Single-stranded right-handed beta-helix, Pectin lyase-like"/>
    <property type="match status" value="1"/>
</dbReference>
<dbReference type="Pfam" id="PF01095">
    <property type="entry name" value="Pectinesterase"/>
    <property type="match status" value="1"/>
</dbReference>